<comment type="function">
    <text evidence="1">Condensation of UDP-2,3-diacylglucosamine and 2,3-diacylglucosamine-1-phosphate to form lipid A disaccharide, a precursor of lipid A, a phosphorylated glycolipid that anchors the lipopolysaccharide to the outer membrane of the cell.</text>
</comment>
<dbReference type="EC" id="2.4.1.182" evidence="2 10"/>
<evidence type="ECO:0000256" key="6">
    <source>
        <dbReference type="ARBA" id="ARBA00022676"/>
    </source>
</evidence>
<comment type="catalytic activity">
    <reaction evidence="9">
        <text>a lipid X + a UDP-2-N,3-O-bis[(3R)-3-hydroxyacyl]-alpha-D-glucosamine = a lipid A disaccharide + UDP + H(+)</text>
        <dbReference type="Rhea" id="RHEA:67828"/>
        <dbReference type="ChEBI" id="CHEBI:15378"/>
        <dbReference type="ChEBI" id="CHEBI:58223"/>
        <dbReference type="ChEBI" id="CHEBI:137748"/>
        <dbReference type="ChEBI" id="CHEBI:176338"/>
        <dbReference type="ChEBI" id="CHEBI:176343"/>
        <dbReference type="EC" id="2.4.1.182"/>
    </reaction>
</comment>
<keyword evidence="6 11" id="KW-0328">Glycosyltransferase</keyword>
<keyword evidence="5" id="KW-0441">Lipid A biosynthesis</keyword>
<dbReference type="Proteomes" id="UP000823617">
    <property type="component" value="Unassembled WGS sequence"/>
</dbReference>
<evidence type="ECO:0000256" key="4">
    <source>
        <dbReference type="ARBA" id="ARBA00022516"/>
    </source>
</evidence>
<keyword evidence="8" id="KW-0443">Lipid metabolism</keyword>
<evidence type="ECO:0000313" key="12">
    <source>
        <dbReference type="Proteomes" id="UP000823617"/>
    </source>
</evidence>
<comment type="caution">
    <text evidence="11">The sequence shown here is derived from an EMBL/GenBank/DDBJ whole genome shotgun (WGS) entry which is preliminary data.</text>
</comment>
<dbReference type="NCBIfam" id="TIGR00215">
    <property type="entry name" value="lpxB"/>
    <property type="match status" value="1"/>
</dbReference>
<proteinExistence type="predicted"/>
<dbReference type="EMBL" id="JADIMK010000018">
    <property type="protein sequence ID" value="MBO8455229.1"/>
    <property type="molecule type" value="Genomic_DNA"/>
</dbReference>
<reference evidence="11" key="1">
    <citation type="submission" date="2020-10" db="EMBL/GenBank/DDBJ databases">
        <authorList>
            <person name="Gilroy R."/>
        </authorList>
    </citation>
    <scope>NUCLEOTIDE SEQUENCE</scope>
    <source>
        <strain evidence="11">B1-3475</strain>
    </source>
</reference>
<dbReference type="GO" id="GO:0009245">
    <property type="term" value="P:lipid A biosynthetic process"/>
    <property type="evidence" value="ECO:0007669"/>
    <property type="project" value="UniProtKB-UniRule"/>
</dbReference>
<keyword evidence="7 11" id="KW-0808">Transferase</keyword>
<dbReference type="PANTHER" id="PTHR30372">
    <property type="entry name" value="LIPID-A-DISACCHARIDE SYNTHASE"/>
    <property type="match status" value="1"/>
</dbReference>
<evidence type="ECO:0000256" key="9">
    <source>
        <dbReference type="ARBA" id="ARBA00048975"/>
    </source>
</evidence>
<protein>
    <recommendedName>
        <fullName evidence="3 10">Lipid-A-disaccharide synthase</fullName>
        <ecNumber evidence="2 10">2.4.1.182</ecNumber>
    </recommendedName>
</protein>
<dbReference type="SUPFAM" id="SSF53756">
    <property type="entry name" value="UDP-Glycosyltransferase/glycogen phosphorylase"/>
    <property type="match status" value="1"/>
</dbReference>
<evidence type="ECO:0000256" key="10">
    <source>
        <dbReference type="NCBIfam" id="TIGR00215"/>
    </source>
</evidence>
<dbReference type="InterPro" id="IPR003835">
    <property type="entry name" value="Glyco_trans_19"/>
</dbReference>
<sequence>MRYYIIAGEASGDLHGSNLMKGLYAEDPQAVIRFWGGDLMDEVFHRNTSVSQDSADIAGKTERTDTAVATEGGLVRHYKEGAIMGFWEVFTHASKLLGNVRFCELDILRFRPDVVILIDYPGFNFKIAAFAHKHGLKVFYYIAPKVWASREGRIRKLKEYVDKLFIVFPFEIPYFRSKGVDFVYCGNPLVDAIDNSKAANESRADFLKRNALPDKPIIAMLAGSRKGEISTMMPVLTAFADKMVAIPRYSGYQFLIAGAPARTMDDYSPYLSGKDNVKVIFGQTQEIVRNAEAAVVNSGTASLETVLLGTPQVVGFIVGSRITYAIAKKIIKVRYISLGNLIVDRLAFRELIQDECNADNLVAEVRSLIEDPQRRQKMLSDYADIRNALGGRGASSAVAKEMIRLLQSR</sequence>
<evidence type="ECO:0000256" key="7">
    <source>
        <dbReference type="ARBA" id="ARBA00022679"/>
    </source>
</evidence>
<dbReference type="AlphaFoldDB" id="A0A9D9HJZ0"/>
<gene>
    <name evidence="11" type="primary">lpxB</name>
    <name evidence="11" type="ORF">IAC08_02345</name>
</gene>
<reference evidence="11" key="2">
    <citation type="journal article" date="2021" name="PeerJ">
        <title>Extensive microbial diversity within the chicken gut microbiome revealed by metagenomics and culture.</title>
        <authorList>
            <person name="Gilroy R."/>
            <person name="Ravi A."/>
            <person name="Getino M."/>
            <person name="Pursley I."/>
            <person name="Horton D.L."/>
            <person name="Alikhan N.F."/>
            <person name="Baker D."/>
            <person name="Gharbi K."/>
            <person name="Hall N."/>
            <person name="Watson M."/>
            <person name="Adriaenssens E.M."/>
            <person name="Foster-Nyarko E."/>
            <person name="Jarju S."/>
            <person name="Secka A."/>
            <person name="Antonio M."/>
            <person name="Oren A."/>
            <person name="Chaudhuri R.R."/>
            <person name="La Ragione R."/>
            <person name="Hildebrand F."/>
            <person name="Pallen M.J."/>
        </authorList>
    </citation>
    <scope>NUCLEOTIDE SEQUENCE</scope>
    <source>
        <strain evidence="11">B1-3475</strain>
    </source>
</reference>
<dbReference type="GO" id="GO:0005543">
    <property type="term" value="F:phospholipid binding"/>
    <property type="evidence" value="ECO:0007669"/>
    <property type="project" value="TreeGrafter"/>
</dbReference>
<evidence type="ECO:0000256" key="5">
    <source>
        <dbReference type="ARBA" id="ARBA00022556"/>
    </source>
</evidence>
<evidence type="ECO:0000313" key="11">
    <source>
        <dbReference type="EMBL" id="MBO8455229.1"/>
    </source>
</evidence>
<organism evidence="11 12">
    <name type="scientific">Candidatus Cryptobacteroides intestinigallinarum</name>
    <dbReference type="NCBI Taxonomy" id="2840767"/>
    <lineage>
        <taxon>Bacteria</taxon>
        <taxon>Pseudomonadati</taxon>
        <taxon>Bacteroidota</taxon>
        <taxon>Bacteroidia</taxon>
        <taxon>Bacteroidales</taxon>
        <taxon>Candidatus Cryptobacteroides</taxon>
    </lineage>
</organism>
<evidence type="ECO:0000256" key="2">
    <source>
        <dbReference type="ARBA" id="ARBA00012687"/>
    </source>
</evidence>
<dbReference type="GO" id="GO:0008915">
    <property type="term" value="F:lipid-A-disaccharide synthase activity"/>
    <property type="evidence" value="ECO:0007669"/>
    <property type="project" value="UniProtKB-UniRule"/>
</dbReference>
<evidence type="ECO:0000256" key="8">
    <source>
        <dbReference type="ARBA" id="ARBA00023098"/>
    </source>
</evidence>
<dbReference type="GO" id="GO:0016020">
    <property type="term" value="C:membrane"/>
    <property type="evidence" value="ECO:0007669"/>
    <property type="project" value="GOC"/>
</dbReference>
<evidence type="ECO:0000256" key="1">
    <source>
        <dbReference type="ARBA" id="ARBA00002056"/>
    </source>
</evidence>
<name>A0A9D9HJZ0_9BACT</name>
<accession>A0A9D9HJZ0</accession>
<evidence type="ECO:0000256" key="3">
    <source>
        <dbReference type="ARBA" id="ARBA00020902"/>
    </source>
</evidence>
<keyword evidence="4" id="KW-0444">Lipid biosynthesis</keyword>
<dbReference type="Pfam" id="PF02684">
    <property type="entry name" value="LpxB"/>
    <property type="match status" value="1"/>
</dbReference>
<dbReference type="PANTHER" id="PTHR30372:SF4">
    <property type="entry name" value="LIPID-A-DISACCHARIDE SYNTHASE, MITOCHONDRIAL-RELATED"/>
    <property type="match status" value="1"/>
</dbReference>